<evidence type="ECO:0000256" key="3">
    <source>
        <dbReference type="ARBA" id="ARBA00016219"/>
    </source>
</evidence>
<feature type="domain" description="Mannitol dehydrogenase N-terminal" evidence="8">
    <location>
        <begin position="3"/>
        <end position="196"/>
    </location>
</feature>
<dbReference type="OrthoDB" id="271711at2"/>
<dbReference type="NCBIfam" id="NF002646">
    <property type="entry name" value="PRK02318.1-2"/>
    <property type="match status" value="1"/>
</dbReference>
<feature type="binding site" evidence="7">
    <location>
        <begin position="3"/>
        <end position="14"/>
    </location>
    <ligand>
        <name>NAD(+)</name>
        <dbReference type="ChEBI" id="CHEBI:57540"/>
    </ligand>
</feature>
<dbReference type="InterPro" id="IPR000669">
    <property type="entry name" value="Mannitol_DH"/>
</dbReference>
<evidence type="ECO:0000313" key="11">
    <source>
        <dbReference type="Proteomes" id="UP000219546"/>
    </source>
</evidence>
<dbReference type="PANTHER" id="PTHR30524:SF0">
    <property type="entry name" value="ALTRONATE OXIDOREDUCTASE-RELATED"/>
    <property type="match status" value="1"/>
</dbReference>
<name>A0A285D3Q3_9BACI</name>
<dbReference type="GO" id="GO:0019592">
    <property type="term" value="P:mannitol catabolic process"/>
    <property type="evidence" value="ECO:0007669"/>
    <property type="project" value="TreeGrafter"/>
</dbReference>
<evidence type="ECO:0000256" key="1">
    <source>
        <dbReference type="ARBA" id="ARBA00006541"/>
    </source>
</evidence>
<keyword evidence="11" id="KW-1185">Reference proteome</keyword>
<dbReference type="EMBL" id="OAOP01000009">
    <property type="protein sequence ID" value="SNX74409.1"/>
    <property type="molecule type" value="Genomic_DNA"/>
</dbReference>
<dbReference type="GO" id="GO:0005829">
    <property type="term" value="C:cytosol"/>
    <property type="evidence" value="ECO:0007669"/>
    <property type="project" value="TreeGrafter"/>
</dbReference>
<sequence length="379" mass="42094">MLAIHFGAGNIGRGFIGSLLSNAGYQVCFVDVNAEIVNLINEKQEYRVVLADEKSQETIVKNVKAINSIQNPEAVMDAIAAADIVTTAVGPNVLVIISDLIANGLRKRLEQTDKSLNLIACENMIGGSAFLKEKVYEKLSQAEKQQFDQYFAFPNAAVDRIVPNQSNEDKLMVSVEPFYEWVVDQSQMVGVIPDIEGITFVNDLKPYIERKLFTVNTGHAVAAYLGFQAGLKTIKDAMEDPEVSQTVHEALKETGSVLVKKYSFDDEHMKYIKKIIARFMNPYINDEIPRVARGPIRKLGANDRLVGPAVQYYEYLKGHPVHLVKGIAAALQYDFPQDEEAVKLQEKVKEKGYEGAMKEICGIAPDHPLFSLVLSQLAK</sequence>
<comment type="similarity">
    <text evidence="1 7">Belongs to the mannitol dehydrogenase family.</text>
</comment>
<dbReference type="PRINTS" id="PR00084">
    <property type="entry name" value="MTLDHDRGNASE"/>
</dbReference>
<dbReference type="SUPFAM" id="SSF51735">
    <property type="entry name" value="NAD(P)-binding Rossmann-fold domains"/>
    <property type="match status" value="1"/>
</dbReference>
<keyword evidence="5 7" id="KW-0520">NAD</keyword>
<dbReference type="Pfam" id="PF01232">
    <property type="entry name" value="Mannitol_dh"/>
    <property type="match status" value="1"/>
</dbReference>
<dbReference type="SUPFAM" id="SSF48179">
    <property type="entry name" value="6-phosphogluconate dehydrogenase C-terminal domain-like"/>
    <property type="match status" value="1"/>
</dbReference>
<gene>
    <name evidence="7" type="primary">mtlD</name>
    <name evidence="10" type="ORF">SAMN05877753_10984</name>
</gene>
<proteinExistence type="inferred from homology"/>
<dbReference type="HAMAP" id="MF_00196">
    <property type="entry name" value="Mannitol_dehydrog"/>
    <property type="match status" value="1"/>
</dbReference>
<dbReference type="NCBIfam" id="NF002649">
    <property type="entry name" value="PRK02318.2-1"/>
    <property type="match status" value="1"/>
</dbReference>
<evidence type="ECO:0000256" key="6">
    <source>
        <dbReference type="ARBA" id="ARBA00048615"/>
    </source>
</evidence>
<evidence type="ECO:0000256" key="7">
    <source>
        <dbReference type="HAMAP-Rule" id="MF_00196"/>
    </source>
</evidence>
<evidence type="ECO:0000259" key="8">
    <source>
        <dbReference type="Pfam" id="PF01232"/>
    </source>
</evidence>
<dbReference type="Gene3D" id="1.10.1040.10">
    <property type="entry name" value="N-(1-d-carboxylethyl)-l-norvaline Dehydrogenase, domain 2"/>
    <property type="match status" value="1"/>
</dbReference>
<dbReference type="EC" id="1.1.1.17" evidence="2 7"/>
<comment type="catalytic activity">
    <reaction evidence="6 7">
        <text>D-mannitol 1-phosphate + NAD(+) = beta-D-fructose 6-phosphate + NADH + H(+)</text>
        <dbReference type="Rhea" id="RHEA:19661"/>
        <dbReference type="ChEBI" id="CHEBI:15378"/>
        <dbReference type="ChEBI" id="CHEBI:57540"/>
        <dbReference type="ChEBI" id="CHEBI:57634"/>
        <dbReference type="ChEBI" id="CHEBI:57945"/>
        <dbReference type="ChEBI" id="CHEBI:61381"/>
        <dbReference type="EC" id="1.1.1.17"/>
    </reaction>
</comment>
<protein>
    <recommendedName>
        <fullName evidence="3 7">Mannitol-1-phosphate 5-dehydrogenase</fullName>
        <ecNumber evidence="2 7">1.1.1.17</ecNumber>
    </recommendedName>
</protein>
<dbReference type="InterPro" id="IPR013131">
    <property type="entry name" value="Mannitol_DH_N"/>
</dbReference>
<evidence type="ECO:0000256" key="2">
    <source>
        <dbReference type="ARBA" id="ARBA00012939"/>
    </source>
</evidence>
<dbReference type="Proteomes" id="UP000219546">
    <property type="component" value="Unassembled WGS sequence"/>
</dbReference>
<keyword evidence="4 7" id="KW-0560">Oxidoreductase</keyword>
<evidence type="ECO:0000256" key="5">
    <source>
        <dbReference type="ARBA" id="ARBA00023027"/>
    </source>
</evidence>
<accession>A0A285D3Q3</accession>
<dbReference type="InterPro" id="IPR013328">
    <property type="entry name" value="6PGD_dom2"/>
</dbReference>
<reference evidence="10 11" key="1">
    <citation type="submission" date="2017-08" db="EMBL/GenBank/DDBJ databases">
        <authorList>
            <person name="de Groot N.N."/>
        </authorList>
    </citation>
    <scope>NUCLEOTIDE SEQUENCE [LARGE SCALE GENOMIC DNA]</scope>
    <source>
        <strain evidence="10 11">JC228</strain>
    </source>
</reference>
<organism evidence="10 11">
    <name type="scientific">Bacillus oleivorans</name>
    <dbReference type="NCBI Taxonomy" id="1448271"/>
    <lineage>
        <taxon>Bacteria</taxon>
        <taxon>Bacillati</taxon>
        <taxon>Bacillota</taxon>
        <taxon>Bacilli</taxon>
        <taxon>Bacillales</taxon>
        <taxon>Bacillaceae</taxon>
        <taxon>Bacillus</taxon>
    </lineage>
</organism>
<dbReference type="InterPro" id="IPR013118">
    <property type="entry name" value="Mannitol_DH_C"/>
</dbReference>
<feature type="domain" description="Mannitol dehydrogenase C-terminal" evidence="9">
    <location>
        <begin position="203"/>
        <end position="345"/>
    </location>
</feature>
<dbReference type="InterPro" id="IPR023028">
    <property type="entry name" value="Mannitol_1_phos_5_DH"/>
</dbReference>
<evidence type="ECO:0000259" key="9">
    <source>
        <dbReference type="Pfam" id="PF08125"/>
    </source>
</evidence>
<dbReference type="AlphaFoldDB" id="A0A285D3Q3"/>
<dbReference type="InterPro" id="IPR036291">
    <property type="entry name" value="NAD(P)-bd_dom_sf"/>
</dbReference>
<dbReference type="PANTHER" id="PTHR30524">
    <property type="entry name" value="MANNITOL-1-PHOSPHATE 5-DEHYDROGENASE"/>
    <property type="match status" value="1"/>
</dbReference>
<dbReference type="Pfam" id="PF08125">
    <property type="entry name" value="Mannitol_dh_C"/>
    <property type="match status" value="1"/>
</dbReference>
<evidence type="ECO:0000256" key="4">
    <source>
        <dbReference type="ARBA" id="ARBA00023002"/>
    </source>
</evidence>
<dbReference type="NCBIfam" id="NF002647">
    <property type="entry name" value="PRK02318.1-3"/>
    <property type="match status" value="1"/>
</dbReference>
<dbReference type="RefSeq" id="WP_097159932.1">
    <property type="nucleotide sequence ID" value="NZ_JBEPMQ010000009.1"/>
</dbReference>
<dbReference type="InterPro" id="IPR008927">
    <property type="entry name" value="6-PGluconate_DH-like_C_sf"/>
</dbReference>
<dbReference type="NCBIfam" id="NF002650">
    <property type="entry name" value="PRK02318.2-2"/>
    <property type="match status" value="1"/>
</dbReference>
<dbReference type="GO" id="GO:0008926">
    <property type="term" value="F:mannitol-1-phosphate 5-dehydrogenase activity"/>
    <property type="evidence" value="ECO:0007669"/>
    <property type="project" value="UniProtKB-UniRule"/>
</dbReference>
<dbReference type="Gene3D" id="3.40.50.720">
    <property type="entry name" value="NAD(P)-binding Rossmann-like Domain"/>
    <property type="match status" value="1"/>
</dbReference>
<evidence type="ECO:0000313" key="10">
    <source>
        <dbReference type="EMBL" id="SNX74409.1"/>
    </source>
</evidence>
<dbReference type="NCBIfam" id="NF002652">
    <property type="entry name" value="PRK02318.2-5"/>
    <property type="match status" value="1"/>
</dbReference>